<keyword evidence="5" id="KW-0812">Transmembrane</keyword>
<feature type="domain" description="ABC transporter" evidence="13">
    <location>
        <begin position="163"/>
        <end position="402"/>
    </location>
</feature>
<dbReference type="Gene3D" id="1.20.1560.10">
    <property type="entry name" value="ABC transporter type 1, transmembrane domain"/>
    <property type="match status" value="1"/>
</dbReference>
<dbReference type="EnsemblProtists" id="Phyra71671">
    <property type="protein sequence ID" value="Phyra71671"/>
    <property type="gene ID" value="Phyra71671"/>
</dbReference>
<evidence type="ECO:0000256" key="1">
    <source>
        <dbReference type="ARBA" id="ARBA00004128"/>
    </source>
</evidence>
<dbReference type="InterPro" id="IPR027417">
    <property type="entry name" value="P-loop_NTPase"/>
</dbReference>
<protein>
    <recommendedName>
        <fullName evidence="13">ABC transporter domain-containing protein</fullName>
    </recommendedName>
</protein>
<evidence type="ECO:0000256" key="2">
    <source>
        <dbReference type="ARBA" id="ARBA00004651"/>
    </source>
</evidence>
<dbReference type="InterPro" id="IPR050173">
    <property type="entry name" value="ABC_transporter_C-like"/>
</dbReference>
<dbReference type="InterPro" id="IPR036640">
    <property type="entry name" value="ABC1_TM_sf"/>
</dbReference>
<evidence type="ECO:0000256" key="9">
    <source>
        <dbReference type="ARBA" id="ARBA00022989"/>
    </source>
</evidence>
<evidence type="ECO:0000256" key="4">
    <source>
        <dbReference type="ARBA" id="ARBA00022475"/>
    </source>
</evidence>
<evidence type="ECO:0000313" key="15">
    <source>
        <dbReference type="Proteomes" id="UP000005238"/>
    </source>
</evidence>
<dbReference type="HOGENOM" id="CLU_000604_1_9_1"/>
<dbReference type="STRING" id="164328.H3G9H7"/>
<reference evidence="15" key="1">
    <citation type="journal article" date="2006" name="Science">
        <title>Phytophthora genome sequences uncover evolutionary origins and mechanisms of pathogenesis.</title>
        <authorList>
            <person name="Tyler B.M."/>
            <person name="Tripathy S."/>
            <person name="Zhang X."/>
            <person name="Dehal P."/>
            <person name="Jiang R.H."/>
            <person name="Aerts A."/>
            <person name="Arredondo F.D."/>
            <person name="Baxter L."/>
            <person name="Bensasson D."/>
            <person name="Beynon J.L."/>
            <person name="Chapman J."/>
            <person name="Damasceno C.M."/>
            <person name="Dorrance A.E."/>
            <person name="Dou D."/>
            <person name="Dickerman A.W."/>
            <person name="Dubchak I.L."/>
            <person name="Garbelotto M."/>
            <person name="Gijzen M."/>
            <person name="Gordon S.G."/>
            <person name="Govers F."/>
            <person name="Grunwald N.J."/>
            <person name="Huang W."/>
            <person name="Ivors K.L."/>
            <person name="Jones R.W."/>
            <person name="Kamoun S."/>
            <person name="Krampis K."/>
            <person name="Lamour K.H."/>
            <person name="Lee M.K."/>
            <person name="McDonald W.H."/>
            <person name="Medina M."/>
            <person name="Meijer H.J."/>
            <person name="Nordberg E.K."/>
            <person name="Maclean D.J."/>
            <person name="Ospina-Giraldo M.D."/>
            <person name="Morris P.F."/>
            <person name="Phuntumart V."/>
            <person name="Putnam N.H."/>
            <person name="Rash S."/>
            <person name="Rose J.K."/>
            <person name="Sakihama Y."/>
            <person name="Salamov A.A."/>
            <person name="Savidor A."/>
            <person name="Scheuring C.F."/>
            <person name="Smith B.M."/>
            <person name="Sobral B.W."/>
            <person name="Terry A."/>
            <person name="Torto-Alalibo T.A."/>
            <person name="Win J."/>
            <person name="Xu Z."/>
            <person name="Zhang H."/>
            <person name="Grigoriev I.V."/>
            <person name="Rokhsar D.S."/>
            <person name="Boore J.L."/>
        </authorList>
    </citation>
    <scope>NUCLEOTIDE SEQUENCE [LARGE SCALE GENOMIC DNA]</scope>
    <source>
        <strain evidence="15">Pr102</strain>
    </source>
</reference>
<dbReference type="VEuPathDB" id="FungiDB:KRP22_3436"/>
<evidence type="ECO:0000256" key="7">
    <source>
        <dbReference type="ARBA" id="ARBA00022741"/>
    </source>
</evidence>
<keyword evidence="15" id="KW-1185">Reference proteome</keyword>
<evidence type="ECO:0000256" key="5">
    <source>
        <dbReference type="ARBA" id="ARBA00022692"/>
    </source>
</evidence>
<keyword evidence="6" id="KW-0677">Repeat</keyword>
<dbReference type="InterPro" id="IPR003439">
    <property type="entry name" value="ABC_transporter-like_ATP-bd"/>
</dbReference>
<evidence type="ECO:0000256" key="8">
    <source>
        <dbReference type="ARBA" id="ARBA00022840"/>
    </source>
</evidence>
<keyword evidence="9" id="KW-1133">Transmembrane helix</keyword>
<keyword evidence="8" id="KW-0067">ATP-binding</keyword>
<keyword evidence="3" id="KW-0813">Transport</keyword>
<organism evidence="14 15">
    <name type="scientific">Phytophthora ramorum</name>
    <name type="common">Sudden oak death agent</name>
    <dbReference type="NCBI Taxonomy" id="164328"/>
    <lineage>
        <taxon>Eukaryota</taxon>
        <taxon>Sar</taxon>
        <taxon>Stramenopiles</taxon>
        <taxon>Oomycota</taxon>
        <taxon>Peronosporomycetes</taxon>
        <taxon>Peronosporales</taxon>
        <taxon>Peronosporaceae</taxon>
        <taxon>Phytophthora</taxon>
    </lineage>
</organism>
<dbReference type="VEuPathDB" id="FungiDB:KRP23_3337"/>
<evidence type="ECO:0000256" key="10">
    <source>
        <dbReference type="ARBA" id="ARBA00023136"/>
    </source>
</evidence>
<evidence type="ECO:0000256" key="6">
    <source>
        <dbReference type="ARBA" id="ARBA00022737"/>
    </source>
</evidence>
<keyword evidence="12" id="KW-0732">Signal</keyword>
<dbReference type="PANTHER" id="PTHR24223:SF443">
    <property type="entry name" value="MULTIDRUG-RESISTANCE LIKE PROTEIN 1, ISOFORM I"/>
    <property type="match status" value="1"/>
</dbReference>
<dbReference type="GO" id="GO:0016887">
    <property type="term" value="F:ATP hydrolysis activity"/>
    <property type="evidence" value="ECO:0007669"/>
    <property type="project" value="InterPro"/>
</dbReference>
<dbReference type="CDD" id="cd03244">
    <property type="entry name" value="ABCC_MRP_domain2"/>
    <property type="match status" value="1"/>
</dbReference>
<dbReference type="InterPro" id="IPR003593">
    <property type="entry name" value="AAA+_ATPase"/>
</dbReference>
<evidence type="ECO:0000256" key="11">
    <source>
        <dbReference type="ARBA" id="ARBA00023180"/>
    </source>
</evidence>
<dbReference type="Proteomes" id="UP000005238">
    <property type="component" value="Unassembled WGS sequence"/>
</dbReference>
<reference evidence="14" key="2">
    <citation type="submission" date="2015-06" db="UniProtKB">
        <authorList>
            <consortium name="EnsemblProtists"/>
        </authorList>
    </citation>
    <scope>IDENTIFICATION</scope>
    <source>
        <strain evidence="14">Pr102</strain>
    </source>
</reference>
<feature type="signal peptide" evidence="12">
    <location>
        <begin position="1"/>
        <end position="18"/>
    </location>
</feature>
<dbReference type="SUPFAM" id="SSF52540">
    <property type="entry name" value="P-loop containing nucleoside triphosphate hydrolases"/>
    <property type="match status" value="1"/>
</dbReference>
<dbReference type="SUPFAM" id="SSF90123">
    <property type="entry name" value="ABC transporter transmembrane region"/>
    <property type="match status" value="1"/>
</dbReference>
<dbReference type="PROSITE" id="PS50893">
    <property type="entry name" value="ABC_TRANSPORTER_2"/>
    <property type="match status" value="1"/>
</dbReference>
<comment type="subcellular location">
    <subcellularLocation>
        <location evidence="2">Cell membrane</location>
        <topology evidence="2">Multi-pass membrane protein</topology>
    </subcellularLocation>
    <subcellularLocation>
        <location evidence="1">Vacuole membrane</location>
        <topology evidence="1">Multi-pass membrane protein</topology>
    </subcellularLocation>
</comment>
<feature type="chain" id="PRO_5003586131" description="ABC transporter domain-containing protein" evidence="12">
    <location>
        <begin position="19"/>
        <end position="408"/>
    </location>
</feature>
<dbReference type="eggNOG" id="KOG0054">
    <property type="taxonomic scope" value="Eukaryota"/>
</dbReference>
<accession>H3G9H7</accession>
<dbReference type="PANTHER" id="PTHR24223">
    <property type="entry name" value="ATP-BINDING CASSETTE SUB-FAMILY C"/>
    <property type="match status" value="1"/>
</dbReference>
<dbReference type="InParanoid" id="H3G9H7"/>
<dbReference type="VEuPathDB" id="FungiDB:KRP23_7819"/>
<dbReference type="Pfam" id="PF00005">
    <property type="entry name" value="ABC_tran"/>
    <property type="match status" value="1"/>
</dbReference>
<dbReference type="OMA" id="KYANDAC"/>
<dbReference type="Gene3D" id="3.40.50.300">
    <property type="entry name" value="P-loop containing nucleotide triphosphate hydrolases"/>
    <property type="match status" value="1"/>
</dbReference>
<keyword evidence="11" id="KW-0325">Glycoprotein</keyword>
<dbReference type="GO" id="GO:0005886">
    <property type="term" value="C:plasma membrane"/>
    <property type="evidence" value="ECO:0007669"/>
    <property type="project" value="UniProtKB-SubCell"/>
</dbReference>
<dbReference type="GO" id="GO:0005774">
    <property type="term" value="C:vacuolar membrane"/>
    <property type="evidence" value="ECO:0007669"/>
    <property type="project" value="UniProtKB-SubCell"/>
</dbReference>
<name>H3G9H7_PHYRM</name>
<evidence type="ECO:0000313" key="14">
    <source>
        <dbReference type="EnsemblProtists" id="Phyra71671"/>
    </source>
</evidence>
<keyword evidence="7" id="KW-0547">Nucleotide-binding</keyword>
<dbReference type="GO" id="GO:0005524">
    <property type="term" value="F:ATP binding"/>
    <property type="evidence" value="ECO:0007669"/>
    <property type="project" value="UniProtKB-KW"/>
</dbReference>
<dbReference type="VEuPathDB" id="FungiDB:KRP22_194"/>
<evidence type="ECO:0000256" key="12">
    <source>
        <dbReference type="SAM" id="SignalP"/>
    </source>
</evidence>
<evidence type="ECO:0000256" key="3">
    <source>
        <dbReference type="ARBA" id="ARBA00022448"/>
    </source>
</evidence>
<dbReference type="EMBL" id="DS566032">
    <property type="status" value="NOT_ANNOTATED_CDS"/>
    <property type="molecule type" value="Genomic_DNA"/>
</dbReference>
<proteinExistence type="predicted"/>
<dbReference type="AlphaFoldDB" id="H3G9H7"/>
<keyword evidence="10" id="KW-0472">Membrane</keyword>
<dbReference type="FunFam" id="3.40.50.300:FF:002145">
    <property type="entry name" value="ABC transporter (MsbA subfamily)"/>
    <property type="match status" value="1"/>
</dbReference>
<keyword evidence="4" id="KW-1003">Cell membrane</keyword>
<evidence type="ECO:0000259" key="13">
    <source>
        <dbReference type="PROSITE" id="PS50893"/>
    </source>
</evidence>
<dbReference type="SMART" id="SM00382">
    <property type="entry name" value="AAA"/>
    <property type="match status" value="1"/>
</dbReference>
<sequence>MSLGFLVGLLQLSFRAEAANLNFISEALDGSATIRAFGREQINRFRVEHGVLSDELMKGQYHSEAFNSFVLIRCDRVLGIHMLLLMFLLSMHNVSPAELGLMLYYVFTINSDVYLLSSKLLEVALCLLNVERVRKYGLIKPELQSYEGNPLTIPASWPHRGDVVFEHVSFSYANSSIDQLSDEKPALALCDVSFSVQGGEKIGVVGRTGSGKSSLAMALFRVHPLAKGRILVDGLDASLLSLSALRTNVCIIPQSPLFYRCSVRNYLDPFNEFGDVALLNALRRCGLKGSMANLEAELSDNGENWSLGERQMLCLARAVLRPSRIVVLDESFSAVDQANQATLLSVLDTAFRDSTVFLITHRLDDVLQFDNILVMQEGQAVEFGPAGDLAADPGSAFYEFLETTLLTY</sequence>